<feature type="compositionally biased region" description="Polar residues" evidence="1">
    <location>
        <begin position="191"/>
        <end position="203"/>
    </location>
</feature>
<keyword evidence="3" id="KW-1185">Reference proteome</keyword>
<proteinExistence type="predicted"/>
<protein>
    <submittedName>
        <fullName evidence="2">Uncharacterized protein</fullName>
    </submittedName>
</protein>
<evidence type="ECO:0000313" key="3">
    <source>
        <dbReference type="Proteomes" id="UP001456524"/>
    </source>
</evidence>
<evidence type="ECO:0000313" key="2">
    <source>
        <dbReference type="EMBL" id="KAK8173590.1"/>
    </source>
</evidence>
<dbReference type="Proteomes" id="UP001456524">
    <property type="component" value="Unassembled WGS sequence"/>
</dbReference>
<dbReference type="EMBL" id="JBBWUH010000003">
    <property type="protein sequence ID" value="KAK8173590.1"/>
    <property type="molecule type" value="Genomic_DNA"/>
</dbReference>
<feature type="region of interest" description="Disordered" evidence="1">
    <location>
        <begin position="103"/>
        <end position="134"/>
    </location>
</feature>
<feature type="compositionally biased region" description="Basic and acidic residues" evidence="1">
    <location>
        <begin position="208"/>
        <end position="222"/>
    </location>
</feature>
<feature type="compositionally biased region" description="Polar residues" evidence="1">
    <location>
        <begin position="107"/>
        <end position="132"/>
    </location>
</feature>
<evidence type="ECO:0000256" key="1">
    <source>
        <dbReference type="SAM" id="MobiDB-lite"/>
    </source>
</evidence>
<feature type="region of interest" description="Disordered" evidence="1">
    <location>
        <begin position="185"/>
        <end position="222"/>
    </location>
</feature>
<comment type="caution">
    <text evidence="2">The sequence shown here is derived from an EMBL/GenBank/DDBJ whole genome shotgun (WGS) entry which is preliminary data.</text>
</comment>
<sequence>MTNENQKMPSLTSGLDDGAPRYTYNFAPASYGAAVPYIDTRRDTEQLWPVDPRVITRPPPNADSYSGALNSNSHMSAPGAAVPYSDTHRNTERIRSAVPLVAPRPASSANSHTGLLNSKNNMPNTTTPVSDNRTQRNTERIWPLVPLVAPLPAPNADSCSGALNSKNDMPNTTTTVPDKRTHTIVPAIPRPTSNADGSASMSVTDGRGSGESRESQRKKGPENIDRLAQHCAFARQQIEALFSRLDDKLGDVHPQHHEGCTCSCATTAREKQQQEEKGEGQWQSEVKQLLRQLQQQLHQQFQHTQEMSGRLARMDERPWLVKTQELQQAIDSLQEEIKQLKVERQIEWVRAEKVAEERRLKQSQEADRVKQLEDAMRRLTHLEHQVNVETGAVNPDEVERDWLLVTQRGMF</sequence>
<organism evidence="2 3">
    <name type="scientific">Phyllosticta citrichinensis</name>
    <dbReference type="NCBI Taxonomy" id="1130410"/>
    <lineage>
        <taxon>Eukaryota</taxon>
        <taxon>Fungi</taxon>
        <taxon>Dikarya</taxon>
        <taxon>Ascomycota</taxon>
        <taxon>Pezizomycotina</taxon>
        <taxon>Dothideomycetes</taxon>
        <taxon>Dothideomycetes incertae sedis</taxon>
        <taxon>Botryosphaeriales</taxon>
        <taxon>Phyllostictaceae</taxon>
        <taxon>Phyllosticta</taxon>
    </lineage>
</organism>
<name>A0ABR1XZ53_9PEZI</name>
<accession>A0ABR1XZ53</accession>
<reference evidence="2 3" key="1">
    <citation type="journal article" date="2022" name="G3 (Bethesda)">
        <title>Enemy or ally: a genomic approach to elucidate the lifestyle of Phyllosticta citrichinaensis.</title>
        <authorList>
            <person name="Buijs V.A."/>
            <person name="Groenewald J.Z."/>
            <person name="Haridas S."/>
            <person name="LaButti K.M."/>
            <person name="Lipzen A."/>
            <person name="Martin F.M."/>
            <person name="Barry K."/>
            <person name="Grigoriev I.V."/>
            <person name="Crous P.W."/>
            <person name="Seidl M.F."/>
        </authorList>
    </citation>
    <scope>NUCLEOTIDE SEQUENCE [LARGE SCALE GENOMIC DNA]</scope>
    <source>
        <strain evidence="2 3">CBS 129764</strain>
    </source>
</reference>
<gene>
    <name evidence="2" type="ORF">IWX90DRAFT_413002</name>
</gene>